<dbReference type="FunFam" id="2.40.160.120:FF:000031">
    <property type="entry name" value="Oxysterol-binding protein 2"/>
    <property type="match status" value="1"/>
</dbReference>
<dbReference type="Proteomes" id="UP001165289">
    <property type="component" value="Unassembled WGS sequence"/>
</dbReference>
<dbReference type="EMBL" id="JAKMXF010000299">
    <property type="protein sequence ID" value="KAI6652218.1"/>
    <property type="molecule type" value="Genomic_DNA"/>
</dbReference>
<dbReference type="GO" id="GO:0097038">
    <property type="term" value="C:perinuclear endoplasmic reticulum"/>
    <property type="evidence" value="ECO:0007669"/>
    <property type="project" value="TreeGrafter"/>
</dbReference>
<dbReference type="GO" id="GO:0005829">
    <property type="term" value="C:cytosol"/>
    <property type="evidence" value="ECO:0007669"/>
    <property type="project" value="TreeGrafter"/>
</dbReference>
<keyword evidence="3" id="KW-0597">Phosphoprotein</keyword>
<dbReference type="PANTHER" id="PTHR10972">
    <property type="entry name" value="OXYSTEROL-BINDING PROTEIN-RELATED"/>
    <property type="match status" value="1"/>
</dbReference>
<keyword evidence="4" id="KW-0445">Lipid transport</keyword>
<keyword evidence="2" id="KW-0813">Transport</keyword>
<dbReference type="InterPro" id="IPR011993">
    <property type="entry name" value="PH-like_dom_sf"/>
</dbReference>
<reference evidence="9 10" key="1">
    <citation type="journal article" date="2023" name="BMC Biol.">
        <title>The compact genome of the sponge Oopsacas minuta (Hexactinellida) is lacking key metazoan core genes.</title>
        <authorList>
            <person name="Santini S."/>
            <person name="Schenkelaars Q."/>
            <person name="Jourda C."/>
            <person name="Duchesne M."/>
            <person name="Belahbib H."/>
            <person name="Rocher C."/>
            <person name="Selva M."/>
            <person name="Riesgo A."/>
            <person name="Vervoort M."/>
            <person name="Leys S.P."/>
            <person name="Kodjabachian L."/>
            <person name="Le Bivic A."/>
            <person name="Borchiellini C."/>
            <person name="Claverie J.M."/>
            <person name="Renard E."/>
        </authorList>
    </citation>
    <scope>NUCLEOTIDE SEQUENCE [LARGE SCALE GENOMIC DNA]</scope>
    <source>
        <strain evidence="9">SPO-2</strain>
    </source>
</reference>
<keyword evidence="6" id="KW-0175">Coiled coil</keyword>
<dbReference type="GO" id="GO:0006869">
    <property type="term" value="P:lipid transport"/>
    <property type="evidence" value="ECO:0007669"/>
    <property type="project" value="UniProtKB-KW"/>
</dbReference>
<dbReference type="Gene3D" id="2.40.160.120">
    <property type="match status" value="1"/>
</dbReference>
<dbReference type="PROSITE" id="PS50003">
    <property type="entry name" value="PH_DOMAIN"/>
    <property type="match status" value="1"/>
</dbReference>
<dbReference type="SMART" id="SM00233">
    <property type="entry name" value="PH"/>
    <property type="match status" value="1"/>
</dbReference>
<organism evidence="9 10">
    <name type="scientific">Oopsacas minuta</name>
    <dbReference type="NCBI Taxonomy" id="111878"/>
    <lineage>
        <taxon>Eukaryota</taxon>
        <taxon>Metazoa</taxon>
        <taxon>Porifera</taxon>
        <taxon>Hexactinellida</taxon>
        <taxon>Hexasterophora</taxon>
        <taxon>Lyssacinosida</taxon>
        <taxon>Leucopsacidae</taxon>
        <taxon>Oopsacas</taxon>
    </lineage>
</organism>
<dbReference type="InterPro" id="IPR001849">
    <property type="entry name" value="PH_domain"/>
</dbReference>
<gene>
    <name evidence="9" type="ORF">LOD99_7235</name>
</gene>
<dbReference type="Gene3D" id="2.30.29.30">
    <property type="entry name" value="Pleckstrin-homology domain (PH domain)/Phosphotyrosine-binding domain (PTB)"/>
    <property type="match status" value="1"/>
</dbReference>
<proteinExistence type="inferred from homology"/>
<protein>
    <submittedName>
        <fullName evidence="9">Oxysterol-binding protein 1-like isoform X3</fullName>
    </submittedName>
</protein>
<dbReference type="InterPro" id="IPR000648">
    <property type="entry name" value="Oxysterol-bd"/>
</dbReference>
<keyword evidence="5" id="KW-0446">Lipid-binding</keyword>
<feature type="compositionally biased region" description="Polar residues" evidence="7">
    <location>
        <begin position="332"/>
        <end position="343"/>
    </location>
</feature>
<evidence type="ECO:0000259" key="8">
    <source>
        <dbReference type="PROSITE" id="PS50003"/>
    </source>
</evidence>
<comment type="caution">
    <text evidence="9">The sequence shown here is derived from an EMBL/GenBank/DDBJ whole genome shotgun (WGS) entry which is preliminary data.</text>
</comment>
<dbReference type="InterPro" id="IPR037239">
    <property type="entry name" value="OSBP_sf"/>
</dbReference>
<evidence type="ECO:0000256" key="3">
    <source>
        <dbReference type="ARBA" id="ARBA00022553"/>
    </source>
</evidence>
<feature type="coiled-coil region" evidence="6">
    <location>
        <begin position="203"/>
        <end position="230"/>
    </location>
</feature>
<evidence type="ECO:0000256" key="7">
    <source>
        <dbReference type="SAM" id="MobiDB-lite"/>
    </source>
</evidence>
<evidence type="ECO:0000256" key="5">
    <source>
        <dbReference type="ARBA" id="ARBA00023121"/>
    </source>
</evidence>
<dbReference type="SUPFAM" id="SSF50729">
    <property type="entry name" value="PH domain-like"/>
    <property type="match status" value="1"/>
</dbReference>
<dbReference type="AlphaFoldDB" id="A0AAV7JTG6"/>
<comment type="similarity">
    <text evidence="1">Belongs to the OSBP family.</text>
</comment>
<evidence type="ECO:0000313" key="9">
    <source>
        <dbReference type="EMBL" id="KAI6652218.1"/>
    </source>
</evidence>
<feature type="region of interest" description="Disordered" evidence="7">
    <location>
        <begin position="312"/>
        <end position="345"/>
    </location>
</feature>
<sequence>MTTKPKKRFSITFDKKSDMAAANVTSPTQINDIALVRPSNFTIQKLIKSQSKCHPNNTSVTVPDIPPGPIPLPIHLYDGLVKRSWLWKWTNYIQGYQKRWFVLDEGTLSYYRSKEEISHSCRGTINLSGAYIETMNRTYFVVRNGTSQVFHLKASSENEKQEWVTVLNAAKSRAIRISDIIEEDVTPNRYREIESEPLEENPLDNLQVKLLDLQNNYESLQRKGQQLSQVINTGDTLEHLSPVLKEKFTLYSLTARSLLQKANEYYETATEMFSKCQIAYLQDLRQREELANEIESLATQLVEVEKRCLNKDQDHPMDDSLSGSGSAEPISVMTNTDSNSKHSAPTYKKYVKEDNSDDDDDDDEFVDTLSYIPEKENDHQLLPPYGEDGWKDSIPTGLESYADSNGLSSDEGSIHFYQPGPEGLDRHLKTPEEPTLNFMQNPNPAPTLANRRQSITPKPNVKMSYWGILRNCIGKDLSKIPMPVHFNEPLSFLQRMVEEFEYSRILDTAATIKDPLEQLCFVAGFTVSSYSTTINRTTKPFNPLLGETYECDRRHEMGWRVLMEQVSHHPPALAVHAEHKDWVHWQDFTASSKFRGKYLTIIPHGVGHLAFYNTGNHYTWRKVTTTVHNIIVGKLWIDQHGEMEIINHKTRDRCVLKYIAYSYFSREKHRRVTGTVYDANKVKKFVLRGFWDELMEYAPVTIGLDGEQIIGDYQNCWTRAELNLHETMYNFSHFNMQLNEMEQGIAPTDSRLRPDQRKMEDGDFDKANQVKALLEEKQRAKRREREALALKALQHEQKGEFEEAKKCREESEYKPYWFEKDFDPCTNTLVHTYKGGYWEAKESCGFNNIKTPDIYL</sequence>
<dbReference type="SUPFAM" id="SSF144000">
    <property type="entry name" value="Oxysterol-binding protein-like"/>
    <property type="match status" value="1"/>
</dbReference>
<accession>A0AAV7JTG6</accession>
<evidence type="ECO:0000256" key="1">
    <source>
        <dbReference type="ARBA" id="ARBA00008842"/>
    </source>
</evidence>
<dbReference type="PANTHER" id="PTHR10972:SF205">
    <property type="entry name" value="OXYSTEROL-BINDING PROTEIN 1"/>
    <property type="match status" value="1"/>
</dbReference>
<feature type="domain" description="PH" evidence="8">
    <location>
        <begin position="79"/>
        <end position="172"/>
    </location>
</feature>
<name>A0AAV7JTG6_9METZ</name>
<dbReference type="Pfam" id="PF01237">
    <property type="entry name" value="Oxysterol_BP"/>
    <property type="match status" value="1"/>
</dbReference>
<evidence type="ECO:0000256" key="2">
    <source>
        <dbReference type="ARBA" id="ARBA00022448"/>
    </source>
</evidence>
<dbReference type="Pfam" id="PF00169">
    <property type="entry name" value="PH"/>
    <property type="match status" value="1"/>
</dbReference>
<keyword evidence="10" id="KW-1185">Reference proteome</keyword>
<dbReference type="GO" id="GO:0032934">
    <property type="term" value="F:sterol binding"/>
    <property type="evidence" value="ECO:0007669"/>
    <property type="project" value="TreeGrafter"/>
</dbReference>
<dbReference type="GO" id="GO:0005886">
    <property type="term" value="C:plasma membrane"/>
    <property type="evidence" value="ECO:0007669"/>
    <property type="project" value="TreeGrafter"/>
</dbReference>
<evidence type="ECO:0000256" key="6">
    <source>
        <dbReference type="SAM" id="Coils"/>
    </source>
</evidence>
<evidence type="ECO:0000256" key="4">
    <source>
        <dbReference type="ARBA" id="ARBA00023055"/>
    </source>
</evidence>
<evidence type="ECO:0000313" key="10">
    <source>
        <dbReference type="Proteomes" id="UP001165289"/>
    </source>
</evidence>